<dbReference type="HOGENOM" id="CLU_007383_1_8_6"/>
<dbReference type="Pfam" id="PF01370">
    <property type="entry name" value="Epimerase"/>
    <property type="match status" value="1"/>
</dbReference>
<dbReference type="InterPro" id="IPR050177">
    <property type="entry name" value="Lipid_A_modif_metabolic_enz"/>
</dbReference>
<keyword evidence="3" id="KW-1185">Reference proteome</keyword>
<dbReference type="KEGG" id="sgl:SG2373"/>
<feature type="domain" description="NAD-dependent epimerase/dehydratase" evidence="1">
    <location>
        <begin position="8"/>
        <end position="179"/>
    </location>
</feature>
<protein>
    <submittedName>
        <fullName evidence="2">Sugar-nucleotide epimerase/dehydratase</fullName>
    </submittedName>
</protein>
<dbReference type="InterPro" id="IPR036291">
    <property type="entry name" value="NAD(P)-bd_dom_sf"/>
</dbReference>
<proteinExistence type="predicted"/>
<organism evidence="2 3">
    <name type="scientific">Sodalis glossinidius (strain morsitans)</name>
    <dbReference type="NCBI Taxonomy" id="343509"/>
    <lineage>
        <taxon>Bacteria</taxon>
        <taxon>Pseudomonadati</taxon>
        <taxon>Pseudomonadota</taxon>
        <taxon>Gammaproteobacteria</taxon>
        <taxon>Enterobacterales</taxon>
        <taxon>Bruguierivoracaceae</taxon>
        <taxon>Sodalis</taxon>
    </lineage>
</organism>
<dbReference type="Gene3D" id="3.40.50.720">
    <property type="entry name" value="NAD(P)-binding Rossmann-like Domain"/>
    <property type="match status" value="1"/>
</dbReference>
<gene>
    <name evidence="2" type="ordered locus">SG2373</name>
</gene>
<dbReference type="AlphaFoldDB" id="Q2NQC7"/>
<dbReference type="eggNOG" id="COG0451">
    <property type="taxonomic scope" value="Bacteria"/>
</dbReference>
<dbReference type="CDD" id="cd08946">
    <property type="entry name" value="SDR_e"/>
    <property type="match status" value="1"/>
</dbReference>
<dbReference type="PANTHER" id="PTHR43245">
    <property type="entry name" value="BIFUNCTIONAL POLYMYXIN RESISTANCE PROTEIN ARNA"/>
    <property type="match status" value="1"/>
</dbReference>
<evidence type="ECO:0000259" key="1">
    <source>
        <dbReference type="Pfam" id="PF01370"/>
    </source>
</evidence>
<dbReference type="SUPFAM" id="SSF51735">
    <property type="entry name" value="NAD(P)-binding Rossmann-fold domains"/>
    <property type="match status" value="1"/>
</dbReference>
<reference evidence="2 3" key="1">
    <citation type="journal article" date="2006" name="Genome Res.">
        <title>Massive genome erosion and functional adaptations provide insights into the symbiotic lifestyle of Sodalis glossinidius in the tsetse host.</title>
        <authorList>
            <person name="Toh H."/>
            <person name="Weiss B.L."/>
            <person name="Perkin S.A.H."/>
            <person name="Yamashita A."/>
            <person name="Oshima K."/>
            <person name="Hattori M."/>
            <person name="Aksoy S."/>
        </authorList>
    </citation>
    <scope>NUCLEOTIDE SEQUENCE [LARGE SCALE GENOMIC DNA]</scope>
    <source>
        <strain evidence="3">morsitans</strain>
    </source>
</reference>
<dbReference type="Proteomes" id="UP000001932">
    <property type="component" value="Chromosome"/>
</dbReference>
<evidence type="ECO:0000313" key="3">
    <source>
        <dbReference type="Proteomes" id="UP000001932"/>
    </source>
</evidence>
<dbReference type="EMBL" id="AP008232">
    <property type="protein sequence ID" value="BAE75648.1"/>
    <property type="molecule type" value="Genomic_DNA"/>
</dbReference>
<dbReference type="InterPro" id="IPR001509">
    <property type="entry name" value="Epimerase_deHydtase"/>
</dbReference>
<dbReference type="STRING" id="343509.SG2373"/>
<evidence type="ECO:0000313" key="2">
    <source>
        <dbReference type="EMBL" id="BAE75648.1"/>
    </source>
</evidence>
<name>Q2NQC7_SODGM</name>
<sequence length="184" mass="20361">METGMERILVTGGAGYIGTHLVRQLLSQGHFVRVLDNGTFGLSGLRPFYGLNRFEMQKGDIQITAHLRKSISTIDKIIHLAGIVGNPACSFDKDFCHEVNVVATRRIFDEAARGNVKNIVFASSCSVYGYGDDIFTEDSRLNPFDYYSETKVKGEAIAQAYKDDLVVTLCRFSTVFGAFTENAI</sequence>
<accession>Q2NQC7</accession>